<organism evidence="1 2">
    <name type="scientific">Persea americana</name>
    <name type="common">Avocado</name>
    <dbReference type="NCBI Taxonomy" id="3435"/>
    <lineage>
        <taxon>Eukaryota</taxon>
        <taxon>Viridiplantae</taxon>
        <taxon>Streptophyta</taxon>
        <taxon>Embryophyta</taxon>
        <taxon>Tracheophyta</taxon>
        <taxon>Spermatophyta</taxon>
        <taxon>Magnoliopsida</taxon>
        <taxon>Magnoliidae</taxon>
        <taxon>Laurales</taxon>
        <taxon>Lauraceae</taxon>
        <taxon>Persea</taxon>
    </lineage>
</organism>
<name>A0ACC2L3H1_PERAE</name>
<proteinExistence type="predicted"/>
<gene>
    <name evidence="1" type="ORF">MRB53_021282</name>
</gene>
<reference evidence="1 2" key="1">
    <citation type="journal article" date="2022" name="Hortic Res">
        <title>A haplotype resolved chromosomal level avocado genome allows analysis of novel avocado genes.</title>
        <authorList>
            <person name="Nath O."/>
            <person name="Fletcher S.J."/>
            <person name="Hayward A."/>
            <person name="Shaw L.M."/>
            <person name="Masouleh A.K."/>
            <person name="Furtado A."/>
            <person name="Henry R.J."/>
            <person name="Mitter N."/>
        </authorList>
    </citation>
    <scope>NUCLEOTIDE SEQUENCE [LARGE SCALE GENOMIC DNA]</scope>
    <source>
        <strain evidence="2">cv. Hass</strain>
    </source>
</reference>
<protein>
    <submittedName>
        <fullName evidence="1">Uncharacterized protein</fullName>
    </submittedName>
</protein>
<dbReference type="Proteomes" id="UP001234297">
    <property type="component" value="Chromosome 6"/>
</dbReference>
<comment type="caution">
    <text evidence="1">The sequence shown here is derived from an EMBL/GenBank/DDBJ whole genome shotgun (WGS) entry which is preliminary data.</text>
</comment>
<evidence type="ECO:0000313" key="2">
    <source>
        <dbReference type="Proteomes" id="UP001234297"/>
    </source>
</evidence>
<accession>A0ACC2L3H1</accession>
<dbReference type="EMBL" id="CM056814">
    <property type="protein sequence ID" value="KAJ8627975.1"/>
    <property type="molecule type" value="Genomic_DNA"/>
</dbReference>
<keyword evidence="2" id="KW-1185">Reference proteome</keyword>
<evidence type="ECO:0000313" key="1">
    <source>
        <dbReference type="EMBL" id="KAJ8627975.1"/>
    </source>
</evidence>
<sequence length="411" mass="45491">MSAHKEGGASPKKIESSSTLVGFQMQETSSLITPQRLDGTNYMESSLNAQNKIRGRKRWGFISGTKASPKDVNSEDYEAWKDDNCLELNDIDDCVMECTGDISKYSTKVNCQRVYTFLAGLDSQLDGVQGRVLATKPLHNIQMAYAMVCGEANRQVVMLGEKTGEGAAMISQKSSTSKKDRKCTHCGGTGHIVDTCFRLHGYPDWHPKGKKTSQTSSTAKEEETNSRGNLVAASRFTTKSGYKCFDPSSRRFYVSMDVIFHENELFYQPQNADLSLQGEHKKEVINHEELHAFFPISRAPEDDETIVMDQLQATGSETITSQLDGEDRTTLEEHDSNSSSLHDSTILPQGSTQPLSLPQSSSPETTLKVPIHSHSTVLDDANLEPQADLEPQLSQSRFPVRSNCVIVCLYS</sequence>